<dbReference type="SUPFAM" id="SSF56752">
    <property type="entry name" value="D-aminoacid aminotransferase-like PLP-dependent enzymes"/>
    <property type="match status" value="1"/>
</dbReference>
<accession>A0A098MCY5</accession>
<dbReference type="GO" id="GO:0005829">
    <property type="term" value="C:cytosol"/>
    <property type="evidence" value="ECO:0007669"/>
    <property type="project" value="TreeGrafter"/>
</dbReference>
<dbReference type="InterPro" id="IPR043131">
    <property type="entry name" value="BCAT-like_N"/>
</dbReference>
<reference evidence="7 8" key="1">
    <citation type="submission" date="2014-08" db="EMBL/GenBank/DDBJ databases">
        <authorList>
            <person name="den Bakker H.C."/>
        </authorList>
    </citation>
    <scope>NUCLEOTIDE SEQUENCE [LARGE SCALE GENOMIC DNA]</scope>
    <source>
        <strain evidence="7 8">DSM 18334</strain>
    </source>
</reference>
<evidence type="ECO:0000256" key="2">
    <source>
        <dbReference type="ARBA" id="ARBA00009320"/>
    </source>
</evidence>
<dbReference type="InterPro" id="IPR018300">
    <property type="entry name" value="Aminotrans_IV_CS"/>
</dbReference>
<organism evidence="7 8">
    <name type="scientific">Paenibacillus wynnii</name>
    <dbReference type="NCBI Taxonomy" id="268407"/>
    <lineage>
        <taxon>Bacteria</taxon>
        <taxon>Bacillati</taxon>
        <taxon>Bacillota</taxon>
        <taxon>Bacilli</taxon>
        <taxon>Bacillales</taxon>
        <taxon>Paenibacillaceae</taxon>
        <taxon>Paenibacillus</taxon>
    </lineage>
</organism>
<evidence type="ECO:0000256" key="4">
    <source>
        <dbReference type="ARBA" id="ARBA00022898"/>
    </source>
</evidence>
<dbReference type="AlphaFoldDB" id="A0A098MCY5"/>
<evidence type="ECO:0000256" key="3">
    <source>
        <dbReference type="ARBA" id="ARBA00011738"/>
    </source>
</evidence>
<reference evidence="7 8" key="2">
    <citation type="submission" date="2014-10" db="EMBL/GenBank/DDBJ databases">
        <title>Comparative genomics of the Paenibacillus odorifer group.</title>
        <authorList>
            <person name="Tsai Y.-C."/>
            <person name="Martin N."/>
            <person name="Korlach J."/>
            <person name="Wiedmann M."/>
        </authorList>
    </citation>
    <scope>NUCLEOTIDE SEQUENCE [LARGE SCALE GENOMIC DNA]</scope>
    <source>
        <strain evidence="7 8">DSM 18334</strain>
    </source>
</reference>
<dbReference type="InterPro" id="IPR043132">
    <property type="entry name" value="BCAT-like_C"/>
</dbReference>
<dbReference type="STRING" id="268407.PWYN_11665"/>
<keyword evidence="8" id="KW-1185">Reference proteome</keyword>
<sequence length="293" mass="32576">MNYIGMNEGVIDAKEAVVSVLDHGLLYGMGLFETFRTYEGVPFLLNQHLDRMKAGCQQLGIPFNMDHEKLLDWIKRLMGKNGLKEAYIRYTVTAGEDILGLPAGDYTHPNHILYAKALPELREQLYTHGKELQLLDLPRNTPEGSIRFKSLHYMNNILAKRELSTYPSAARGADGLMLTPQGVVAEGIVSNLFFIKNDVLCTPDVSTGILPGITREMVIALAVQTGLQVEEGRYSWEQLKAADEIFLTNSIQEIVPVTLLCEKEVQHVVSGGRSGPVTTQLILLYRGRAGIFT</sequence>
<dbReference type="GO" id="GO:0016829">
    <property type="term" value="F:lyase activity"/>
    <property type="evidence" value="ECO:0007669"/>
    <property type="project" value="UniProtKB-KW"/>
</dbReference>
<evidence type="ECO:0000256" key="1">
    <source>
        <dbReference type="ARBA" id="ARBA00001933"/>
    </source>
</evidence>
<dbReference type="PANTHER" id="PTHR42743">
    <property type="entry name" value="AMINO-ACID AMINOTRANSFERASE"/>
    <property type="match status" value="1"/>
</dbReference>
<dbReference type="PROSITE" id="PS00770">
    <property type="entry name" value="AA_TRANSFER_CLASS_4"/>
    <property type="match status" value="1"/>
</dbReference>
<dbReference type="NCBIfam" id="NF005800">
    <property type="entry name" value="PRK07650.1"/>
    <property type="match status" value="1"/>
</dbReference>
<name>A0A098MCY5_9BACL</name>
<dbReference type="PANTHER" id="PTHR42743:SF11">
    <property type="entry name" value="AMINODEOXYCHORISMATE LYASE"/>
    <property type="match status" value="1"/>
</dbReference>
<dbReference type="CDD" id="cd00449">
    <property type="entry name" value="PLPDE_IV"/>
    <property type="match status" value="1"/>
</dbReference>
<evidence type="ECO:0000256" key="6">
    <source>
        <dbReference type="RuleBase" id="RU004516"/>
    </source>
</evidence>
<dbReference type="eggNOG" id="COG0115">
    <property type="taxonomic scope" value="Bacteria"/>
</dbReference>
<comment type="subunit">
    <text evidence="3">Homodimer.</text>
</comment>
<dbReference type="Gene3D" id="3.30.470.10">
    <property type="match status" value="1"/>
</dbReference>
<keyword evidence="7" id="KW-0456">Lyase</keyword>
<evidence type="ECO:0000313" key="8">
    <source>
        <dbReference type="Proteomes" id="UP000029734"/>
    </source>
</evidence>
<dbReference type="GO" id="GO:0046394">
    <property type="term" value="P:carboxylic acid biosynthetic process"/>
    <property type="evidence" value="ECO:0007669"/>
    <property type="project" value="UniProtKB-ARBA"/>
</dbReference>
<keyword evidence="4 6" id="KW-0663">Pyridoxal phosphate</keyword>
<comment type="caution">
    <text evidence="7">The sequence shown here is derived from an EMBL/GenBank/DDBJ whole genome shotgun (WGS) entry which is preliminary data.</text>
</comment>
<proteinExistence type="inferred from homology"/>
<dbReference type="InterPro" id="IPR036038">
    <property type="entry name" value="Aminotransferase-like"/>
</dbReference>
<comment type="cofactor">
    <cofactor evidence="1 6">
        <name>pyridoxal 5'-phosphate</name>
        <dbReference type="ChEBI" id="CHEBI:597326"/>
    </cofactor>
</comment>
<dbReference type="InterPro" id="IPR001544">
    <property type="entry name" value="Aminotrans_IV"/>
</dbReference>
<dbReference type="InterPro" id="IPR050571">
    <property type="entry name" value="Class-IV_PLP-Dep_Aminotrnsfr"/>
</dbReference>
<dbReference type="FunFam" id="3.20.10.10:FF:000002">
    <property type="entry name" value="D-alanine aminotransferase"/>
    <property type="match status" value="1"/>
</dbReference>
<dbReference type="OrthoDB" id="9805628at2"/>
<evidence type="ECO:0000256" key="5">
    <source>
        <dbReference type="RuleBase" id="RU004106"/>
    </source>
</evidence>
<evidence type="ECO:0000313" key="7">
    <source>
        <dbReference type="EMBL" id="KGE19918.1"/>
    </source>
</evidence>
<protein>
    <submittedName>
        <fullName evidence="7">4-amino-4-deoxychorismate lyase</fullName>
    </submittedName>
</protein>
<dbReference type="EMBL" id="JQCR01000002">
    <property type="protein sequence ID" value="KGE19918.1"/>
    <property type="molecule type" value="Genomic_DNA"/>
</dbReference>
<dbReference type="GO" id="GO:0008652">
    <property type="term" value="P:amino acid biosynthetic process"/>
    <property type="evidence" value="ECO:0007669"/>
    <property type="project" value="UniProtKB-ARBA"/>
</dbReference>
<dbReference type="RefSeq" id="WP_036651529.1">
    <property type="nucleotide sequence ID" value="NZ_JQCR01000002.1"/>
</dbReference>
<comment type="similarity">
    <text evidence="2 5">Belongs to the class-IV pyridoxal-phosphate-dependent aminotransferase family.</text>
</comment>
<gene>
    <name evidence="7" type="ORF">PWYN_11665</name>
</gene>
<dbReference type="Pfam" id="PF01063">
    <property type="entry name" value="Aminotran_4"/>
    <property type="match status" value="1"/>
</dbReference>
<dbReference type="Gene3D" id="3.20.10.10">
    <property type="entry name" value="D-amino Acid Aminotransferase, subunit A, domain 2"/>
    <property type="match status" value="1"/>
</dbReference>
<dbReference type="Proteomes" id="UP000029734">
    <property type="component" value="Unassembled WGS sequence"/>
</dbReference>